<dbReference type="GO" id="GO:0016788">
    <property type="term" value="F:hydrolase activity, acting on ester bonds"/>
    <property type="evidence" value="ECO:0007669"/>
    <property type="project" value="InterPro"/>
</dbReference>
<feature type="domain" description="VRR-NUC" evidence="4">
    <location>
        <begin position="29"/>
        <end position="100"/>
    </location>
</feature>
<keyword evidence="2" id="KW-0540">Nuclease</keyword>
<dbReference type="RefSeq" id="YP_010755528.1">
    <property type="nucleotide sequence ID" value="NC_073471.1"/>
</dbReference>
<sequence>MKGRKMKTQTAWTARNRIVEGWSEAEFQSEIIGLARALGWEYYHTHDSRRSPSGFPDLVLVHPRRGEIIYRELKTMKGRVSDAQKHWLEILKAANQDADVWRPCDWTNGNIAKTLTGSRNERGN</sequence>
<keyword evidence="3" id="KW-0378">Hydrolase</keyword>
<organism evidence="5 6">
    <name type="scientific">Rothia phage Spartoi</name>
    <dbReference type="NCBI Taxonomy" id="2483661"/>
    <lineage>
        <taxon>Viruses</taxon>
        <taxon>Duplodnaviria</taxon>
        <taxon>Heunggongvirae</taxon>
        <taxon>Uroviricota</taxon>
        <taxon>Caudoviricetes</taxon>
        <taxon>Spartoivirus</taxon>
        <taxon>Spartoivirus spartoi</taxon>
    </lineage>
</organism>
<dbReference type="GO" id="GO:0003676">
    <property type="term" value="F:nucleic acid binding"/>
    <property type="evidence" value="ECO:0007669"/>
    <property type="project" value="InterPro"/>
</dbReference>
<protein>
    <submittedName>
        <fullName evidence="5">Nuclease</fullName>
    </submittedName>
</protein>
<comment type="cofactor">
    <cofactor evidence="1">
        <name>Mg(2+)</name>
        <dbReference type="ChEBI" id="CHEBI:18420"/>
    </cofactor>
</comment>
<evidence type="ECO:0000259" key="4">
    <source>
        <dbReference type="Pfam" id="PF08774"/>
    </source>
</evidence>
<dbReference type="Pfam" id="PF08774">
    <property type="entry name" value="VRR_NUC"/>
    <property type="match status" value="1"/>
</dbReference>
<dbReference type="Proteomes" id="UP000325457">
    <property type="component" value="Segment"/>
</dbReference>
<evidence type="ECO:0000256" key="2">
    <source>
        <dbReference type="ARBA" id="ARBA00022722"/>
    </source>
</evidence>
<proteinExistence type="predicted"/>
<keyword evidence="6" id="KW-1185">Reference proteome</keyword>
<dbReference type="KEGG" id="vg:80020183"/>
<dbReference type="GeneID" id="80020183"/>
<evidence type="ECO:0000313" key="5">
    <source>
        <dbReference type="EMBL" id="AZF88235.1"/>
    </source>
</evidence>
<name>A0A5K7NKF7_9CAUD</name>
<evidence type="ECO:0000256" key="1">
    <source>
        <dbReference type="ARBA" id="ARBA00001946"/>
    </source>
</evidence>
<dbReference type="InterPro" id="IPR014883">
    <property type="entry name" value="VRR_NUC"/>
</dbReference>
<dbReference type="InterPro" id="IPR011856">
    <property type="entry name" value="tRNA_endonuc-like_dom_sf"/>
</dbReference>
<reference evidence="5 6" key="1">
    <citation type="submission" date="2018-10" db="EMBL/GenBank/DDBJ databases">
        <authorList>
            <person name="Smith K."/>
            <person name="Ring A."/>
            <person name="Cross T."/>
            <person name="Beshay M."/>
            <person name="Miah F."/>
            <person name="Nowoslaski J."/>
            <person name="Mia S."/>
            <person name="Micha L."/>
            <person name="Baxter C."/>
            <person name="Ahmad Z."/>
            <person name="Sunnen C.N."/>
            <person name="Janetopoulos C."/>
            <person name="Garlena R.A."/>
            <person name="Russell D.A."/>
            <person name="Pope W.H."/>
            <person name="Jacobs-Sera D."/>
            <person name="Hatfull G.F."/>
        </authorList>
    </citation>
    <scope>NUCLEOTIDE SEQUENCE [LARGE SCALE GENOMIC DNA]</scope>
</reference>
<evidence type="ECO:0000313" key="6">
    <source>
        <dbReference type="Proteomes" id="UP000325457"/>
    </source>
</evidence>
<evidence type="ECO:0000256" key="3">
    <source>
        <dbReference type="ARBA" id="ARBA00022801"/>
    </source>
</evidence>
<gene>
    <name evidence="5" type="primary">52</name>
    <name evidence="5" type="ORF">SEA_SPARTOI_52</name>
</gene>
<dbReference type="EMBL" id="MK061416">
    <property type="protein sequence ID" value="AZF88235.1"/>
    <property type="molecule type" value="Genomic_DNA"/>
</dbReference>
<dbReference type="GO" id="GO:0004518">
    <property type="term" value="F:nuclease activity"/>
    <property type="evidence" value="ECO:0007669"/>
    <property type="project" value="UniProtKB-KW"/>
</dbReference>
<accession>A0A5K7NKF7</accession>
<dbReference type="Gene3D" id="3.40.1350.10">
    <property type="match status" value="1"/>
</dbReference>